<evidence type="ECO:0000313" key="3">
    <source>
        <dbReference type="Proteomes" id="UP000006643"/>
    </source>
</evidence>
<proteinExistence type="predicted"/>
<dbReference type="GO" id="GO:0003676">
    <property type="term" value="F:nucleic acid binding"/>
    <property type="evidence" value="ECO:0007669"/>
    <property type="project" value="InterPro"/>
</dbReference>
<dbReference type="GO" id="GO:0016787">
    <property type="term" value="F:hydrolase activity"/>
    <property type="evidence" value="ECO:0007669"/>
    <property type="project" value="UniProtKB-KW"/>
</dbReference>
<dbReference type="KEGG" id="pif:PITG_02959"/>
<accession>D0MXL2</accession>
<evidence type="ECO:0000313" key="2">
    <source>
        <dbReference type="EMBL" id="EEY64375.1"/>
    </source>
</evidence>
<dbReference type="InterPro" id="IPR036397">
    <property type="entry name" value="RNaseH_sf"/>
</dbReference>
<dbReference type="EMBL" id="DS028120">
    <property type="protein sequence ID" value="EEY64375.1"/>
    <property type="molecule type" value="Genomic_DNA"/>
</dbReference>
<gene>
    <name evidence="2" type="ORF">PITG_02959</name>
</gene>
<organism evidence="2 3">
    <name type="scientific">Phytophthora infestans (strain T30-4)</name>
    <name type="common">Potato late blight agent</name>
    <dbReference type="NCBI Taxonomy" id="403677"/>
    <lineage>
        <taxon>Eukaryota</taxon>
        <taxon>Sar</taxon>
        <taxon>Stramenopiles</taxon>
        <taxon>Oomycota</taxon>
        <taxon>Peronosporomycetes</taxon>
        <taxon>Peronosporales</taxon>
        <taxon>Peronosporaceae</taxon>
        <taxon>Phytophthora</taxon>
    </lineage>
</organism>
<evidence type="ECO:0000256" key="1">
    <source>
        <dbReference type="SAM" id="MobiDB-lite"/>
    </source>
</evidence>
<dbReference type="InParanoid" id="D0MXL2"/>
<dbReference type="HOGENOM" id="CLU_1614033_0_0_1"/>
<dbReference type="GeneID" id="9477347"/>
<dbReference type="OrthoDB" id="1920326at2759"/>
<dbReference type="VEuPathDB" id="FungiDB:PITG_02959"/>
<dbReference type="eggNOG" id="KOG2206">
    <property type="taxonomic scope" value="Eukaryota"/>
</dbReference>
<dbReference type="Proteomes" id="UP000006643">
    <property type="component" value="Unassembled WGS sequence"/>
</dbReference>
<keyword evidence="2" id="KW-0378">Hydrolase</keyword>
<feature type="region of interest" description="Disordered" evidence="1">
    <location>
        <begin position="55"/>
        <end position="74"/>
    </location>
</feature>
<name>D0MXL2_PHYIT</name>
<sequence>MLRRKEAKDARTLCDYDNLPTTSFNGPIALIHSEQEEQEHAEYLREQKVVGVDTEARPDFRPLKGATGNPVLQRGKPLPPVLQELFVDPDVLKVGHSLSDDFRQLKSSRLVQAVNSTRRTNQLRGYRCVGTAESFVGDDPVEGYEGIVTDQKLQLFSADYCQREP</sequence>
<dbReference type="AlphaFoldDB" id="D0MXL2"/>
<reference evidence="3" key="1">
    <citation type="journal article" date="2009" name="Nature">
        <title>Genome sequence and analysis of the Irish potato famine pathogen Phytophthora infestans.</title>
        <authorList>
            <consortium name="The Broad Institute Genome Sequencing Platform"/>
            <person name="Haas B.J."/>
            <person name="Kamoun S."/>
            <person name="Zody M.C."/>
            <person name="Jiang R.H."/>
            <person name="Handsaker R.E."/>
            <person name="Cano L.M."/>
            <person name="Grabherr M."/>
            <person name="Kodira C.D."/>
            <person name="Raffaele S."/>
            <person name="Torto-Alalibo T."/>
            <person name="Bozkurt T.O."/>
            <person name="Ah-Fong A.M."/>
            <person name="Alvarado L."/>
            <person name="Anderson V.L."/>
            <person name="Armstrong M.R."/>
            <person name="Avrova A."/>
            <person name="Baxter L."/>
            <person name="Beynon J."/>
            <person name="Boevink P.C."/>
            <person name="Bollmann S.R."/>
            <person name="Bos J.I."/>
            <person name="Bulone V."/>
            <person name="Cai G."/>
            <person name="Cakir C."/>
            <person name="Carrington J.C."/>
            <person name="Chawner M."/>
            <person name="Conti L."/>
            <person name="Costanzo S."/>
            <person name="Ewan R."/>
            <person name="Fahlgren N."/>
            <person name="Fischbach M.A."/>
            <person name="Fugelstad J."/>
            <person name="Gilroy E.M."/>
            <person name="Gnerre S."/>
            <person name="Green P.J."/>
            <person name="Grenville-Briggs L.J."/>
            <person name="Griffith J."/>
            <person name="Grunwald N.J."/>
            <person name="Horn K."/>
            <person name="Horner N.R."/>
            <person name="Hu C.H."/>
            <person name="Huitema E."/>
            <person name="Jeong D.H."/>
            <person name="Jones A.M."/>
            <person name="Jones J.D."/>
            <person name="Jones R.W."/>
            <person name="Karlsson E.K."/>
            <person name="Kunjeti S.G."/>
            <person name="Lamour K."/>
            <person name="Liu Z."/>
            <person name="Ma L."/>
            <person name="Maclean D."/>
            <person name="Chibucos M.C."/>
            <person name="McDonald H."/>
            <person name="McWalters J."/>
            <person name="Meijer H.J."/>
            <person name="Morgan W."/>
            <person name="Morris P.F."/>
            <person name="Munro C.A."/>
            <person name="O'Neill K."/>
            <person name="Ospina-Giraldo M."/>
            <person name="Pinzon A."/>
            <person name="Pritchard L."/>
            <person name="Ramsahoye B."/>
            <person name="Ren Q."/>
            <person name="Restrepo S."/>
            <person name="Roy S."/>
            <person name="Sadanandom A."/>
            <person name="Savidor A."/>
            <person name="Schornack S."/>
            <person name="Schwartz D.C."/>
            <person name="Schumann U.D."/>
            <person name="Schwessinger B."/>
            <person name="Seyer L."/>
            <person name="Sharpe T."/>
            <person name="Silvar C."/>
            <person name="Song J."/>
            <person name="Studholme D.J."/>
            <person name="Sykes S."/>
            <person name="Thines M."/>
            <person name="van de Vondervoort P.J."/>
            <person name="Phuntumart V."/>
            <person name="Wawra S."/>
            <person name="Weide R."/>
            <person name="Win J."/>
            <person name="Young C."/>
            <person name="Zhou S."/>
            <person name="Fry W."/>
            <person name="Meyers B.C."/>
            <person name="van West P."/>
            <person name="Ristaino J."/>
            <person name="Govers F."/>
            <person name="Birch P.R."/>
            <person name="Whisson S.C."/>
            <person name="Judelson H.S."/>
            <person name="Nusbaum C."/>
        </authorList>
    </citation>
    <scope>NUCLEOTIDE SEQUENCE [LARGE SCALE GENOMIC DNA]</scope>
    <source>
        <strain evidence="3">T30-4</strain>
    </source>
</reference>
<dbReference type="InterPro" id="IPR012337">
    <property type="entry name" value="RNaseH-like_sf"/>
</dbReference>
<dbReference type="RefSeq" id="XP_002907811.1">
    <property type="nucleotide sequence ID" value="XM_002907765.1"/>
</dbReference>
<dbReference type="OMA" id="GPIALIH"/>
<dbReference type="Gene3D" id="3.30.420.10">
    <property type="entry name" value="Ribonuclease H-like superfamily/Ribonuclease H"/>
    <property type="match status" value="1"/>
</dbReference>
<protein>
    <submittedName>
        <fullName evidence="2">Glycoside hydrolase-like protein</fullName>
    </submittedName>
</protein>
<dbReference type="STRING" id="403677.D0MXL2"/>
<keyword evidence="3" id="KW-1185">Reference proteome</keyword>
<dbReference type="SUPFAM" id="SSF53098">
    <property type="entry name" value="Ribonuclease H-like"/>
    <property type="match status" value="1"/>
</dbReference>